<reference evidence="1 3" key="1">
    <citation type="submission" date="2015-09" db="EMBL/GenBank/DDBJ databases">
        <title>Genome announcement of multiple Pseudomonas syringae strains.</title>
        <authorList>
            <person name="Thakur S."/>
            <person name="Wang P.W."/>
            <person name="Gong Y."/>
            <person name="Weir B.S."/>
            <person name="Guttman D.S."/>
        </authorList>
    </citation>
    <scope>NUCLEOTIDE SEQUENCE [LARGE SCALE GENOMIC DNA]</scope>
    <source>
        <strain evidence="1 3">ICMP4455</strain>
    </source>
</reference>
<reference evidence="2 4" key="2">
    <citation type="submission" date="2018-08" db="EMBL/GenBank/DDBJ databases">
        <title>Recombination of ecologically and evolutionarily significant loci maintains genetic cohesion in the Pseudomonas syringae species complex.</title>
        <authorList>
            <person name="Dillon M."/>
            <person name="Thakur S."/>
            <person name="Almeida R.N.D."/>
            <person name="Weir B.S."/>
            <person name="Guttman D.S."/>
        </authorList>
    </citation>
    <scope>NUCLEOTIDE SEQUENCE [LARGE SCALE GENOMIC DNA]</scope>
    <source>
        <strain evidence="2 4">ICMP 8636</strain>
    </source>
</reference>
<organism evidence="1 3">
    <name type="scientific">Pseudomonas amygdali pv. eriobotryae</name>
    <dbReference type="NCBI Taxonomy" id="129137"/>
    <lineage>
        <taxon>Bacteria</taxon>
        <taxon>Pseudomonadati</taxon>
        <taxon>Pseudomonadota</taxon>
        <taxon>Gammaproteobacteria</taxon>
        <taxon>Pseudomonadales</taxon>
        <taxon>Pseudomonadaceae</taxon>
        <taxon>Pseudomonas</taxon>
        <taxon>Pseudomonas amygdali</taxon>
    </lineage>
</organism>
<dbReference type="EMBL" id="LJQI01000387">
    <property type="protein sequence ID" value="KPX21507.1"/>
    <property type="molecule type" value="Genomic_DNA"/>
</dbReference>
<gene>
    <name evidence="1" type="ORF">ALO70_03697</name>
    <name evidence="2" type="ORF">ALQ86_01382</name>
</gene>
<protein>
    <submittedName>
        <fullName evidence="1">Uncharacterized protein</fullName>
    </submittedName>
</protein>
<dbReference type="RefSeq" id="WP_057422302.1">
    <property type="nucleotide sequence ID" value="NZ_BMZY01000028.1"/>
</dbReference>
<dbReference type="EMBL" id="RBOA01000186">
    <property type="protein sequence ID" value="RMM01108.1"/>
    <property type="molecule type" value="Genomic_DNA"/>
</dbReference>
<evidence type="ECO:0000313" key="3">
    <source>
        <dbReference type="Proteomes" id="UP000050490"/>
    </source>
</evidence>
<dbReference type="PATRIC" id="fig|129137.4.peg.5392"/>
<name>A0A0P9PT61_PSEA0</name>
<accession>A0A0P9PT61</accession>
<dbReference type="Proteomes" id="UP000050490">
    <property type="component" value="Unassembled WGS sequence"/>
</dbReference>
<proteinExistence type="predicted"/>
<comment type="caution">
    <text evidence="1">The sequence shown here is derived from an EMBL/GenBank/DDBJ whole genome shotgun (WGS) entry which is preliminary data.</text>
</comment>
<sequence>MTELFSLSLLQAISDWQIGGAPDVALRRGQALERECANLPIEFKSVPSACFRRMVLRKGDIWSLLGEQALSEKISSWTFDLAVAKVFKEGVPPPGQGLQGIIFERLPRQDEIIVNLWALFRNADFQAAIEKHTNSIKRFKKGMGRYSDTQCEIVLKVETLAQEHIYSLGGHSSSADEILVQAAEKIYGDYATPAQKEVLRWAMEVGPDVTGARWLTNEATRTVLSRVEPQIPPLRARKADQAVGDHVGG</sequence>
<dbReference type="AlphaFoldDB" id="A0A0P9PT61"/>
<evidence type="ECO:0000313" key="2">
    <source>
        <dbReference type="EMBL" id="RMM01108.1"/>
    </source>
</evidence>
<evidence type="ECO:0000313" key="1">
    <source>
        <dbReference type="EMBL" id="KPX21507.1"/>
    </source>
</evidence>
<dbReference type="Proteomes" id="UP000272627">
    <property type="component" value="Unassembled WGS sequence"/>
</dbReference>
<evidence type="ECO:0000313" key="4">
    <source>
        <dbReference type="Proteomes" id="UP000272627"/>
    </source>
</evidence>